<evidence type="ECO:0000313" key="3">
    <source>
        <dbReference type="EMBL" id="GIY17546.1"/>
    </source>
</evidence>
<dbReference type="GO" id="GO:0006508">
    <property type="term" value="P:proteolysis"/>
    <property type="evidence" value="ECO:0007669"/>
    <property type="project" value="TreeGrafter"/>
</dbReference>
<comment type="caution">
    <text evidence="3">The sequence shown here is derived from an EMBL/GenBank/DDBJ whole genome shotgun (WGS) entry which is preliminary data.</text>
</comment>
<reference evidence="3 4" key="1">
    <citation type="submission" date="2021-06" db="EMBL/GenBank/DDBJ databases">
        <title>Caerostris extrusa draft genome.</title>
        <authorList>
            <person name="Kono N."/>
            <person name="Arakawa K."/>
        </authorList>
    </citation>
    <scope>NUCLEOTIDE SEQUENCE [LARGE SCALE GENOMIC DNA]</scope>
</reference>
<dbReference type="GO" id="GO:0043171">
    <property type="term" value="P:peptide catabolic process"/>
    <property type="evidence" value="ECO:0007669"/>
    <property type="project" value="TreeGrafter"/>
</dbReference>
<dbReference type="Gene3D" id="1.25.50.20">
    <property type="match status" value="2"/>
</dbReference>
<proteinExistence type="inferred from homology"/>
<dbReference type="InterPro" id="IPR050344">
    <property type="entry name" value="Peptidase_M1_aminopeptidases"/>
</dbReference>
<comment type="similarity">
    <text evidence="1">Belongs to the peptidase M1 family.</text>
</comment>
<dbReference type="GO" id="GO:0005615">
    <property type="term" value="C:extracellular space"/>
    <property type="evidence" value="ECO:0007669"/>
    <property type="project" value="TreeGrafter"/>
</dbReference>
<dbReference type="GO" id="GO:0042277">
    <property type="term" value="F:peptide binding"/>
    <property type="evidence" value="ECO:0007669"/>
    <property type="project" value="TreeGrafter"/>
</dbReference>
<dbReference type="InterPro" id="IPR024571">
    <property type="entry name" value="ERAP1-like_C_dom"/>
</dbReference>
<dbReference type="PANTHER" id="PTHR11533:SF299">
    <property type="entry name" value="AMINOPEPTIDASE"/>
    <property type="match status" value="1"/>
</dbReference>
<evidence type="ECO:0000259" key="2">
    <source>
        <dbReference type="Pfam" id="PF11838"/>
    </source>
</evidence>
<dbReference type="GO" id="GO:0070006">
    <property type="term" value="F:metalloaminopeptidase activity"/>
    <property type="evidence" value="ECO:0007669"/>
    <property type="project" value="TreeGrafter"/>
</dbReference>
<dbReference type="Pfam" id="PF11838">
    <property type="entry name" value="ERAP1_C"/>
    <property type="match status" value="2"/>
</dbReference>
<dbReference type="GO" id="GO:0005737">
    <property type="term" value="C:cytoplasm"/>
    <property type="evidence" value="ECO:0007669"/>
    <property type="project" value="TreeGrafter"/>
</dbReference>
<name>A0AAV4RB62_CAEEX</name>
<keyword evidence="4" id="KW-1185">Reference proteome</keyword>
<organism evidence="3 4">
    <name type="scientific">Caerostris extrusa</name>
    <name type="common">Bark spider</name>
    <name type="synonym">Caerostris bankana</name>
    <dbReference type="NCBI Taxonomy" id="172846"/>
    <lineage>
        <taxon>Eukaryota</taxon>
        <taxon>Metazoa</taxon>
        <taxon>Ecdysozoa</taxon>
        <taxon>Arthropoda</taxon>
        <taxon>Chelicerata</taxon>
        <taxon>Arachnida</taxon>
        <taxon>Araneae</taxon>
        <taxon>Araneomorphae</taxon>
        <taxon>Entelegynae</taxon>
        <taxon>Araneoidea</taxon>
        <taxon>Araneidae</taxon>
        <taxon>Caerostris</taxon>
    </lineage>
</organism>
<dbReference type="GO" id="GO:0008270">
    <property type="term" value="F:zinc ion binding"/>
    <property type="evidence" value="ECO:0007669"/>
    <property type="project" value="TreeGrafter"/>
</dbReference>
<accession>A0AAV4RB62</accession>
<sequence length="168" mass="19497">MQESPALSLFHKYVRNLMKPVAVKLGWTDEGDHLKKKLRSALLRVLIRFGDEETITKAKLTFQNLMHLNVRYLNYSLDRDKVRPQDTASVIGVAARNTIGRLLTWRFVRMNWPYFVEMFGPGSFSMDMILSESISHFSSKFDYDEIKNFFNGRDVGTGVQSLQQSLRE</sequence>
<evidence type="ECO:0000313" key="4">
    <source>
        <dbReference type="Proteomes" id="UP001054945"/>
    </source>
</evidence>
<keyword evidence="3" id="KW-0031">Aminopeptidase</keyword>
<feature type="domain" description="ERAP1-like C-terminal" evidence="2">
    <location>
        <begin position="4"/>
        <end position="66"/>
    </location>
</feature>
<dbReference type="AlphaFoldDB" id="A0AAV4RB62"/>
<feature type="domain" description="ERAP1-like C-terminal" evidence="2">
    <location>
        <begin position="71"/>
        <end position="166"/>
    </location>
</feature>
<keyword evidence="3" id="KW-0645">Protease</keyword>
<protein>
    <submittedName>
        <fullName evidence="3">Aminopeptidase</fullName>
    </submittedName>
</protein>
<dbReference type="EMBL" id="BPLR01007523">
    <property type="protein sequence ID" value="GIY17546.1"/>
    <property type="molecule type" value="Genomic_DNA"/>
</dbReference>
<evidence type="ECO:0000256" key="1">
    <source>
        <dbReference type="ARBA" id="ARBA00010136"/>
    </source>
</evidence>
<dbReference type="Proteomes" id="UP001054945">
    <property type="component" value="Unassembled WGS sequence"/>
</dbReference>
<keyword evidence="3" id="KW-0378">Hydrolase</keyword>
<dbReference type="PANTHER" id="PTHR11533">
    <property type="entry name" value="PROTEASE M1 ZINC METALLOPROTEASE"/>
    <property type="match status" value="1"/>
</dbReference>
<dbReference type="GO" id="GO:0016020">
    <property type="term" value="C:membrane"/>
    <property type="evidence" value="ECO:0007669"/>
    <property type="project" value="TreeGrafter"/>
</dbReference>
<gene>
    <name evidence="3" type="primary">ENPEP_0</name>
    <name evidence="3" type="ORF">CEXT_710551</name>
</gene>